<proteinExistence type="predicted"/>
<feature type="compositionally biased region" description="Basic and acidic residues" evidence="1">
    <location>
        <begin position="15"/>
        <end position="24"/>
    </location>
</feature>
<dbReference type="Proteomes" id="UP000054783">
    <property type="component" value="Unassembled WGS sequence"/>
</dbReference>
<feature type="region of interest" description="Disordered" evidence="1">
    <location>
        <begin position="1"/>
        <end position="24"/>
    </location>
</feature>
<keyword evidence="3" id="KW-1185">Reference proteome</keyword>
<organism evidence="2 3">
    <name type="scientific">Trichinella patagoniensis</name>
    <dbReference type="NCBI Taxonomy" id="990121"/>
    <lineage>
        <taxon>Eukaryota</taxon>
        <taxon>Metazoa</taxon>
        <taxon>Ecdysozoa</taxon>
        <taxon>Nematoda</taxon>
        <taxon>Enoplea</taxon>
        <taxon>Dorylaimia</taxon>
        <taxon>Trichinellida</taxon>
        <taxon>Trichinellidae</taxon>
        <taxon>Trichinella</taxon>
    </lineage>
</organism>
<comment type="caution">
    <text evidence="2">The sequence shown here is derived from an EMBL/GenBank/DDBJ whole genome shotgun (WGS) entry which is preliminary data.</text>
</comment>
<reference evidence="2 3" key="1">
    <citation type="submission" date="2015-01" db="EMBL/GenBank/DDBJ databases">
        <title>Evolution of Trichinella species and genotypes.</title>
        <authorList>
            <person name="Korhonen P.K."/>
            <person name="Edoardo P."/>
            <person name="Giuseppe L.R."/>
            <person name="Gasser R.B."/>
        </authorList>
    </citation>
    <scope>NUCLEOTIDE SEQUENCE [LARGE SCALE GENOMIC DNA]</scope>
    <source>
        <strain evidence="2">ISS2496</strain>
    </source>
</reference>
<evidence type="ECO:0000256" key="1">
    <source>
        <dbReference type="SAM" id="MobiDB-lite"/>
    </source>
</evidence>
<evidence type="ECO:0000313" key="3">
    <source>
        <dbReference type="Proteomes" id="UP000054783"/>
    </source>
</evidence>
<evidence type="ECO:0000313" key="2">
    <source>
        <dbReference type="EMBL" id="KRY07861.1"/>
    </source>
</evidence>
<dbReference type="AlphaFoldDB" id="A0A0V0Z5Q0"/>
<gene>
    <name evidence="2" type="ORF">T12_14357</name>
</gene>
<dbReference type="EMBL" id="JYDQ01000395">
    <property type="protein sequence ID" value="KRY07861.1"/>
    <property type="molecule type" value="Genomic_DNA"/>
</dbReference>
<accession>A0A0V0Z5Q0</accession>
<sequence>MKKKNLKKNMNDAPKTTDTKDNVSAMRKDLPVTFLSDSIEKLENSVPSNHVRRERKETIEHFKILYLPITFGVSEKRLRGQLLDEMRSDTPPR</sequence>
<protein>
    <submittedName>
        <fullName evidence="2">Uncharacterized protein</fullName>
    </submittedName>
</protein>
<name>A0A0V0Z5Q0_9BILA</name>